<name>A0ABD1GIT8_SALDI</name>
<sequence length="112" mass="12533">MSDRKKGAPQKVQTNNELKKIINENPVEWVRTTCIIFDGEDSKGKRFDSPGARETPPLGHPDKRRIKGAIITPPKGRGKGKAIYSSIRMRASDPSGLLSEEEDKDEDEMINK</sequence>
<evidence type="ECO:0000256" key="1">
    <source>
        <dbReference type="SAM" id="MobiDB-lite"/>
    </source>
</evidence>
<protein>
    <submittedName>
        <fullName evidence="2">Uncharacterized protein</fullName>
    </submittedName>
</protein>
<evidence type="ECO:0000313" key="2">
    <source>
        <dbReference type="EMBL" id="KAL1542963.1"/>
    </source>
</evidence>
<comment type="caution">
    <text evidence="2">The sequence shown here is derived from an EMBL/GenBank/DDBJ whole genome shotgun (WGS) entry which is preliminary data.</text>
</comment>
<gene>
    <name evidence="2" type="ORF">AAHA92_19992</name>
</gene>
<reference evidence="2 3" key="1">
    <citation type="submission" date="2024-06" db="EMBL/GenBank/DDBJ databases">
        <title>A chromosome level genome sequence of Diviner's sage (Salvia divinorum).</title>
        <authorList>
            <person name="Ford S.A."/>
            <person name="Ro D.-K."/>
            <person name="Ness R.W."/>
            <person name="Phillips M.A."/>
        </authorList>
    </citation>
    <scope>NUCLEOTIDE SEQUENCE [LARGE SCALE GENOMIC DNA]</scope>
    <source>
        <strain evidence="2">SAF-2024a</strain>
        <tissue evidence="2">Leaf</tissue>
    </source>
</reference>
<dbReference type="AlphaFoldDB" id="A0ABD1GIT8"/>
<evidence type="ECO:0000313" key="3">
    <source>
        <dbReference type="Proteomes" id="UP001567538"/>
    </source>
</evidence>
<proteinExistence type="predicted"/>
<organism evidence="2 3">
    <name type="scientific">Salvia divinorum</name>
    <name type="common">Maria pastora</name>
    <name type="synonym">Diviner's sage</name>
    <dbReference type="NCBI Taxonomy" id="28513"/>
    <lineage>
        <taxon>Eukaryota</taxon>
        <taxon>Viridiplantae</taxon>
        <taxon>Streptophyta</taxon>
        <taxon>Embryophyta</taxon>
        <taxon>Tracheophyta</taxon>
        <taxon>Spermatophyta</taxon>
        <taxon>Magnoliopsida</taxon>
        <taxon>eudicotyledons</taxon>
        <taxon>Gunneridae</taxon>
        <taxon>Pentapetalae</taxon>
        <taxon>asterids</taxon>
        <taxon>lamiids</taxon>
        <taxon>Lamiales</taxon>
        <taxon>Lamiaceae</taxon>
        <taxon>Nepetoideae</taxon>
        <taxon>Mentheae</taxon>
        <taxon>Salviinae</taxon>
        <taxon>Salvia</taxon>
        <taxon>Salvia subgen. Calosphace</taxon>
    </lineage>
</organism>
<keyword evidence="3" id="KW-1185">Reference proteome</keyword>
<dbReference type="Proteomes" id="UP001567538">
    <property type="component" value="Unassembled WGS sequence"/>
</dbReference>
<feature type="compositionally biased region" description="Acidic residues" evidence="1">
    <location>
        <begin position="99"/>
        <end position="112"/>
    </location>
</feature>
<accession>A0ABD1GIT8</accession>
<feature type="region of interest" description="Disordered" evidence="1">
    <location>
        <begin position="40"/>
        <end position="112"/>
    </location>
</feature>
<dbReference type="EMBL" id="JBEAFC010000008">
    <property type="protein sequence ID" value="KAL1542963.1"/>
    <property type="molecule type" value="Genomic_DNA"/>
</dbReference>